<keyword evidence="2" id="KW-1185">Reference proteome</keyword>
<dbReference type="Proteomes" id="UP000824366">
    <property type="component" value="Chromosome"/>
</dbReference>
<gene>
    <name evidence="1" type="ORF">MIZ03_4742</name>
</gene>
<accession>A0ABM7MU04</accession>
<sequence length="41" mass="4348">MSAVDIAPAFCHACAPCGRWTSKTATQVIHATIPNPEKEPP</sequence>
<evidence type="ECO:0000313" key="1">
    <source>
        <dbReference type="EMBL" id="BCO29818.1"/>
    </source>
</evidence>
<protein>
    <submittedName>
        <fullName evidence="1">Uncharacterized protein</fullName>
    </submittedName>
</protein>
<name>A0ABM7MU04_9BURK</name>
<dbReference type="EMBL" id="AP024238">
    <property type="protein sequence ID" value="BCO29818.1"/>
    <property type="molecule type" value="Genomic_DNA"/>
</dbReference>
<reference evidence="1 2" key="1">
    <citation type="journal article" date="2021" name="Microbiol. Spectr.">
        <title>A Single Bacterium Capable of Oxidation and Reduction of Iron at Circumneutral pH.</title>
        <authorList>
            <person name="Kato S."/>
            <person name="Ohkuma M."/>
        </authorList>
    </citation>
    <scope>NUCLEOTIDE SEQUENCE [LARGE SCALE GENOMIC DNA]</scope>
    <source>
        <strain evidence="1 2">MIZ03</strain>
    </source>
</reference>
<evidence type="ECO:0000313" key="2">
    <source>
        <dbReference type="Proteomes" id="UP000824366"/>
    </source>
</evidence>
<organism evidence="1 2">
    <name type="scientific">Rhodoferax lithotrophicus</name>
    <dbReference type="NCBI Taxonomy" id="2798804"/>
    <lineage>
        <taxon>Bacteria</taxon>
        <taxon>Pseudomonadati</taxon>
        <taxon>Pseudomonadota</taxon>
        <taxon>Betaproteobacteria</taxon>
        <taxon>Burkholderiales</taxon>
        <taxon>Comamonadaceae</taxon>
        <taxon>Rhodoferax</taxon>
    </lineage>
</organism>
<proteinExistence type="predicted"/>